<dbReference type="AlphaFoldDB" id="A0A5C7T0C4"/>
<dbReference type="PANTHER" id="PTHR32196">
    <property type="entry name" value="ABC TRANSPORTER PERMEASE PROTEIN YPHD-RELATED-RELATED"/>
    <property type="match status" value="1"/>
</dbReference>
<evidence type="ECO:0000256" key="2">
    <source>
        <dbReference type="ARBA" id="ARBA00022475"/>
    </source>
</evidence>
<evidence type="ECO:0000256" key="5">
    <source>
        <dbReference type="ARBA" id="ARBA00023136"/>
    </source>
</evidence>
<organism evidence="7 8">
    <name type="scientific">Thauera aminoaromatica</name>
    <dbReference type="NCBI Taxonomy" id="164330"/>
    <lineage>
        <taxon>Bacteria</taxon>
        <taxon>Pseudomonadati</taxon>
        <taxon>Pseudomonadota</taxon>
        <taxon>Betaproteobacteria</taxon>
        <taxon>Rhodocyclales</taxon>
        <taxon>Zoogloeaceae</taxon>
        <taxon>Thauera</taxon>
    </lineage>
</organism>
<comment type="subcellular location">
    <subcellularLocation>
        <location evidence="1">Cell membrane</location>
        <topology evidence="1">Multi-pass membrane protein</topology>
    </subcellularLocation>
</comment>
<protein>
    <submittedName>
        <fullName evidence="7">ABC transporter permease</fullName>
    </submittedName>
</protein>
<keyword evidence="5 6" id="KW-0472">Membrane</keyword>
<evidence type="ECO:0000256" key="6">
    <source>
        <dbReference type="SAM" id="Phobius"/>
    </source>
</evidence>
<dbReference type="GO" id="GO:0022857">
    <property type="term" value="F:transmembrane transporter activity"/>
    <property type="evidence" value="ECO:0007669"/>
    <property type="project" value="InterPro"/>
</dbReference>
<keyword evidence="2" id="KW-1003">Cell membrane</keyword>
<feature type="transmembrane region" description="Helical" evidence="6">
    <location>
        <begin position="126"/>
        <end position="146"/>
    </location>
</feature>
<keyword evidence="4 6" id="KW-1133">Transmembrane helix</keyword>
<feature type="transmembrane region" description="Helical" evidence="6">
    <location>
        <begin position="98"/>
        <end position="119"/>
    </location>
</feature>
<feature type="transmembrane region" description="Helical" evidence="6">
    <location>
        <begin position="248"/>
        <end position="264"/>
    </location>
</feature>
<feature type="transmembrane region" description="Helical" evidence="6">
    <location>
        <begin position="271"/>
        <end position="292"/>
    </location>
</feature>
<dbReference type="EMBL" id="SSFD01000062">
    <property type="protein sequence ID" value="TXH89217.1"/>
    <property type="molecule type" value="Genomic_DNA"/>
</dbReference>
<feature type="transmembrane region" description="Helical" evidence="6">
    <location>
        <begin position="12"/>
        <end position="34"/>
    </location>
</feature>
<dbReference type="InterPro" id="IPR001851">
    <property type="entry name" value="ABC_transp_permease"/>
</dbReference>
<dbReference type="GO" id="GO:0005886">
    <property type="term" value="C:plasma membrane"/>
    <property type="evidence" value="ECO:0007669"/>
    <property type="project" value="UniProtKB-SubCell"/>
</dbReference>
<evidence type="ECO:0000313" key="8">
    <source>
        <dbReference type="Proteomes" id="UP000321192"/>
    </source>
</evidence>
<feature type="transmembrane region" description="Helical" evidence="6">
    <location>
        <begin position="166"/>
        <end position="185"/>
    </location>
</feature>
<dbReference type="CDD" id="cd06579">
    <property type="entry name" value="TM_PBP1_transp_AraH_like"/>
    <property type="match status" value="1"/>
</dbReference>
<keyword evidence="3 6" id="KW-0812">Transmembrane</keyword>
<comment type="caution">
    <text evidence="7">The sequence shown here is derived from an EMBL/GenBank/DDBJ whole genome shotgun (WGS) entry which is preliminary data.</text>
</comment>
<reference evidence="7 8" key="1">
    <citation type="submission" date="2018-09" db="EMBL/GenBank/DDBJ databases">
        <title>Metagenome Assembled Genomes from an Advanced Water Purification Facility.</title>
        <authorList>
            <person name="Stamps B.W."/>
            <person name="Spear J.R."/>
        </authorList>
    </citation>
    <scope>NUCLEOTIDE SEQUENCE [LARGE SCALE GENOMIC DNA]</scope>
    <source>
        <strain evidence="7">Bin_27_1</strain>
    </source>
</reference>
<feature type="transmembrane region" description="Helical" evidence="6">
    <location>
        <begin position="298"/>
        <end position="313"/>
    </location>
</feature>
<feature type="transmembrane region" description="Helical" evidence="6">
    <location>
        <begin position="74"/>
        <end position="92"/>
    </location>
</feature>
<accession>A0A5C7T0C4</accession>
<sequence>MQPANAPVWRRLLRAALALPPAYAGLLVLLLLAAALRPQLLSAMLLPLIARQAAPLGLAVIGQSLVMRARSIDLSSGGVIVAVSYLLTSGYFEVSDAAAMGLCVALGLVVGVVNGVLIVQTRASSMIVTLAVSMILTGIVVALSQFRAPGDAPEFLRELARLRVGGVPLPVLVWMGALVPAALLLRHTAYGRSLDAVGSNPQAAALSGLPHLRVVFAGHVASALVSVLCGFILVGFVGKGSITLGQDLALNSLAAAILGGVNFGSGRGGMAGPAVAAFMLTFLFNFLTSLGLGEPGRLMLQGAIIAAAALVYSRRR</sequence>
<evidence type="ECO:0000256" key="3">
    <source>
        <dbReference type="ARBA" id="ARBA00022692"/>
    </source>
</evidence>
<evidence type="ECO:0000313" key="7">
    <source>
        <dbReference type="EMBL" id="TXH89217.1"/>
    </source>
</evidence>
<proteinExistence type="predicted"/>
<dbReference type="Proteomes" id="UP000321192">
    <property type="component" value="Unassembled WGS sequence"/>
</dbReference>
<feature type="transmembrane region" description="Helical" evidence="6">
    <location>
        <begin position="40"/>
        <end position="62"/>
    </location>
</feature>
<dbReference type="Pfam" id="PF02653">
    <property type="entry name" value="BPD_transp_2"/>
    <property type="match status" value="1"/>
</dbReference>
<name>A0A5C7T0C4_THASP</name>
<evidence type="ECO:0000256" key="4">
    <source>
        <dbReference type="ARBA" id="ARBA00022989"/>
    </source>
</evidence>
<gene>
    <name evidence="7" type="ORF">E6Q80_04640</name>
</gene>
<feature type="transmembrane region" description="Helical" evidence="6">
    <location>
        <begin position="214"/>
        <end position="236"/>
    </location>
</feature>
<evidence type="ECO:0000256" key="1">
    <source>
        <dbReference type="ARBA" id="ARBA00004651"/>
    </source>
</evidence>